<organism evidence="1">
    <name type="scientific">Spongospora subterranea</name>
    <dbReference type="NCBI Taxonomy" id="70186"/>
    <lineage>
        <taxon>Eukaryota</taxon>
        <taxon>Sar</taxon>
        <taxon>Rhizaria</taxon>
        <taxon>Endomyxa</taxon>
        <taxon>Phytomyxea</taxon>
        <taxon>Plasmodiophorida</taxon>
        <taxon>Plasmodiophoridae</taxon>
        <taxon>Spongospora</taxon>
    </lineage>
</organism>
<accession>A0A0H5R963</accession>
<feature type="non-terminal residue" evidence="1">
    <location>
        <position position="1"/>
    </location>
</feature>
<dbReference type="AlphaFoldDB" id="A0A0H5R963"/>
<name>A0A0H5R963_9EUKA</name>
<proteinExistence type="predicted"/>
<protein>
    <submittedName>
        <fullName evidence="1">Uncharacterized protein</fullName>
    </submittedName>
</protein>
<evidence type="ECO:0000313" key="1">
    <source>
        <dbReference type="EMBL" id="CRZ04944.1"/>
    </source>
</evidence>
<sequence length="164" mass="18834">TCVLQYGGQIRREYTCDNRPTILCMSLGKPVVDPVTQMRCRPIYESKFLIEFIFFKRTSLRAAISRYRHLSNSLTMVKEGSFRFISDEIGALSAETGAYAVRPKTRRCSYTARRSARGLGCSPNHDPKFVKNADLVLFSLPIRLIRIRIQRRPTLGLQRQGQFL</sequence>
<dbReference type="EMBL" id="HACM01004502">
    <property type="protein sequence ID" value="CRZ04944.1"/>
    <property type="molecule type" value="Transcribed_RNA"/>
</dbReference>
<reference evidence="1" key="1">
    <citation type="submission" date="2015-04" db="EMBL/GenBank/DDBJ databases">
        <title>The genome sequence of the plant pathogenic Rhizarian Plasmodiophora brassicae reveals insights in its biotrophic life cycle and the origin of chitin synthesis.</title>
        <authorList>
            <person name="Schwelm A."/>
            <person name="Fogelqvist J."/>
            <person name="Knaust A."/>
            <person name="Julke S."/>
            <person name="Lilja T."/>
            <person name="Dhandapani V."/>
            <person name="Bonilla-Rosso G."/>
            <person name="Karlsson M."/>
            <person name="Shevchenko A."/>
            <person name="Choi S.R."/>
            <person name="Kim H.G."/>
            <person name="Park J.Y."/>
            <person name="Lim Y.P."/>
            <person name="Ludwig-Muller J."/>
            <person name="Dixelius C."/>
        </authorList>
    </citation>
    <scope>NUCLEOTIDE SEQUENCE</scope>
    <source>
        <tissue evidence="1">Potato root galls</tissue>
    </source>
</reference>